<comment type="caution">
    <text evidence="1">The sequence shown here is derived from an EMBL/GenBank/DDBJ whole genome shotgun (WGS) entry which is preliminary data.</text>
</comment>
<dbReference type="EMBL" id="PUHR01000110">
    <property type="protein sequence ID" value="KAG0665768.1"/>
    <property type="molecule type" value="Genomic_DNA"/>
</dbReference>
<protein>
    <submittedName>
        <fullName evidence="1">Uncharacterized protein</fullName>
    </submittedName>
</protein>
<dbReference type="AlphaFoldDB" id="A0A9P6W8P1"/>
<name>A0A9P6W8P1_MAUEX</name>
<organism evidence="1 2">
    <name type="scientific">Maudiozyma exigua</name>
    <name type="common">Yeast</name>
    <name type="synonym">Kazachstania exigua</name>
    <dbReference type="NCBI Taxonomy" id="34358"/>
    <lineage>
        <taxon>Eukaryota</taxon>
        <taxon>Fungi</taxon>
        <taxon>Dikarya</taxon>
        <taxon>Ascomycota</taxon>
        <taxon>Saccharomycotina</taxon>
        <taxon>Saccharomycetes</taxon>
        <taxon>Saccharomycetales</taxon>
        <taxon>Saccharomycetaceae</taxon>
        <taxon>Maudiozyma</taxon>
    </lineage>
</organism>
<evidence type="ECO:0000313" key="2">
    <source>
        <dbReference type="Proteomes" id="UP000750334"/>
    </source>
</evidence>
<evidence type="ECO:0000313" key="1">
    <source>
        <dbReference type="EMBL" id="KAG0665768.1"/>
    </source>
</evidence>
<reference evidence="1 2" key="1">
    <citation type="submission" date="2020-11" db="EMBL/GenBank/DDBJ databases">
        <title>Kefir isolates.</title>
        <authorList>
            <person name="Marcisauskas S."/>
            <person name="Kim Y."/>
            <person name="Blasche S."/>
        </authorList>
    </citation>
    <scope>NUCLEOTIDE SEQUENCE [LARGE SCALE GENOMIC DNA]</scope>
    <source>
        <strain evidence="1 2">OG2</strain>
    </source>
</reference>
<accession>A0A9P6W8P1</accession>
<dbReference type="Proteomes" id="UP000750334">
    <property type="component" value="Unassembled WGS sequence"/>
</dbReference>
<gene>
    <name evidence="1" type="ORF">C6P45_000408</name>
</gene>
<keyword evidence="2" id="KW-1185">Reference proteome</keyword>
<proteinExistence type="predicted"/>
<sequence>MPVKITYNFKKMAKCMTITEYHNLPEEVQDRYLTWSMEQFLRERAAIELERVGGIAGSAKAIALKKAAGLQVPESTAWNPAFYSSWKKVEKCSESSMFSGKDEVKSY</sequence>